<dbReference type="GO" id="GO:1990817">
    <property type="term" value="F:poly(A) RNA polymerase activity"/>
    <property type="evidence" value="ECO:0007669"/>
    <property type="project" value="UniProtKB-EC"/>
</dbReference>
<sequence>MAPPFQFRGNGPPPRGPRGQNPRHEFSFRPPPRHISERPLLREMREPTPELLFPESEPKPAPKFASLEDLSDSEEAEMELSDDGDSDAEARPRKKRVVDAAGEEESAEPLLASIPTPAPDPPQPKWSNPDPYTALPPPDESQHKRIDVVKLIRKARLAATPTEPKVKDAVVDNDDFISLGAFGDDAGTSKKPENEPPSNAPMGPRGSESRESAAASRKRTRDDQPKPLTTKTGKPLRRFKMDGSILDEWLPFRDQNATPWMDHLPSLNVAARLQNEVLGFYQWVKPQRFEQIVRQDVVDRLERAFQRRYSGVTIHAFGSFASGMYLPTADIDLVLLSTSFTKTGIRAFGERKGQIYAFAAFVKNSGLAVDGTVEAIASARVPILKWVDKLTGLRVDLSFDNDSGLLANRTFQVWSEQYPAMPVLVSVVKQFLLLRGLNEVPTGGLGGFSITCIVTSLLQHMPRNREENIGALLMEFFYFYGKVFNFEKTGIRMNPPGYYNKTFENPDRLSIEDPNNSSNDISGGTKEIDLIFRAFRNAYWSLRDRMDRINDRGMREASVLEAIIAANYDEYLDQREELRRVFDTAPQFARHRQPPPPPPPLPADSPPPPPPSTYRSARPGPRT</sequence>
<protein>
    <recommendedName>
        <fullName evidence="2">polynucleotide adenylyltransferase</fullName>
        <ecNumber evidence="2">2.7.7.19</ecNumber>
    </recommendedName>
</protein>
<dbReference type="FunFam" id="3.30.460.10:FF:000031">
    <property type="entry name" value="Topoisomerase family protein Trf4"/>
    <property type="match status" value="1"/>
</dbReference>
<dbReference type="InterPro" id="IPR043519">
    <property type="entry name" value="NT_sf"/>
</dbReference>
<dbReference type="Proteomes" id="UP000019376">
    <property type="component" value="Unassembled WGS sequence"/>
</dbReference>
<keyword evidence="4" id="KW-0460">Magnesium</keyword>
<evidence type="ECO:0000256" key="3">
    <source>
        <dbReference type="ARBA" id="ARBA00022723"/>
    </source>
</evidence>
<dbReference type="SUPFAM" id="SSF81631">
    <property type="entry name" value="PAP/OAS1 substrate-binding domain"/>
    <property type="match status" value="1"/>
</dbReference>
<feature type="domain" description="Poly(A) RNA polymerase mitochondrial-like central palm" evidence="7">
    <location>
        <begin position="273"/>
        <end position="415"/>
    </location>
</feature>
<feature type="compositionally biased region" description="Acidic residues" evidence="5">
    <location>
        <begin position="69"/>
        <end position="87"/>
    </location>
</feature>
<dbReference type="GO" id="GO:0031123">
    <property type="term" value="P:RNA 3'-end processing"/>
    <property type="evidence" value="ECO:0007669"/>
    <property type="project" value="TreeGrafter"/>
</dbReference>
<evidence type="ECO:0000256" key="4">
    <source>
        <dbReference type="ARBA" id="ARBA00022842"/>
    </source>
</evidence>
<dbReference type="STRING" id="933388.S7ZB73"/>
<feature type="compositionally biased region" description="Basic and acidic residues" evidence="5">
    <location>
        <begin position="34"/>
        <end position="48"/>
    </location>
</feature>
<dbReference type="InterPro" id="IPR054708">
    <property type="entry name" value="MTPAP-like_central"/>
</dbReference>
<dbReference type="SUPFAM" id="SSF81301">
    <property type="entry name" value="Nucleotidyltransferase"/>
    <property type="match status" value="1"/>
</dbReference>
<organism evidence="8 9">
    <name type="scientific">Penicillium oxalicum (strain 114-2 / CGMCC 5302)</name>
    <name type="common">Penicillium decumbens</name>
    <dbReference type="NCBI Taxonomy" id="933388"/>
    <lineage>
        <taxon>Eukaryota</taxon>
        <taxon>Fungi</taxon>
        <taxon>Dikarya</taxon>
        <taxon>Ascomycota</taxon>
        <taxon>Pezizomycotina</taxon>
        <taxon>Eurotiomycetes</taxon>
        <taxon>Eurotiomycetidae</taxon>
        <taxon>Eurotiales</taxon>
        <taxon>Aspergillaceae</taxon>
        <taxon>Penicillium</taxon>
    </lineage>
</organism>
<dbReference type="GO" id="GO:0010605">
    <property type="term" value="P:negative regulation of macromolecule metabolic process"/>
    <property type="evidence" value="ECO:0007669"/>
    <property type="project" value="UniProtKB-ARBA"/>
</dbReference>
<feature type="compositionally biased region" description="Low complexity" evidence="5">
    <location>
        <begin position="1"/>
        <end position="10"/>
    </location>
</feature>
<evidence type="ECO:0000313" key="8">
    <source>
        <dbReference type="EMBL" id="EPS25926.1"/>
    </source>
</evidence>
<dbReference type="Gene3D" id="3.30.460.10">
    <property type="entry name" value="Beta Polymerase, domain 2"/>
    <property type="match status" value="1"/>
</dbReference>
<feature type="domain" description="PAP-associated" evidence="6">
    <location>
        <begin position="468"/>
        <end position="519"/>
    </location>
</feature>
<keyword evidence="9" id="KW-1185">Reference proteome</keyword>
<dbReference type="GO" id="GO:0046872">
    <property type="term" value="F:metal ion binding"/>
    <property type="evidence" value="ECO:0007669"/>
    <property type="project" value="UniProtKB-KW"/>
</dbReference>
<dbReference type="InterPro" id="IPR002058">
    <property type="entry name" value="PAP_assoc"/>
</dbReference>
<dbReference type="eggNOG" id="KOG1906">
    <property type="taxonomic scope" value="Eukaryota"/>
</dbReference>
<evidence type="ECO:0000313" key="9">
    <source>
        <dbReference type="Proteomes" id="UP000019376"/>
    </source>
</evidence>
<dbReference type="PANTHER" id="PTHR23092">
    <property type="entry name" value="POLY(A) RNA POLYMERASE"/>
    <property type="match status" value="1"/>
</dbReference>
<name>S7ZB73_PENO1</name>
<gene>
    <name evidence="8" type="ORF">PDE_00862</name>
</gene>
<dbReference type="GO" id="GO:0043634">
    <property type="term" value="P:polyadenylation-dependent ncRNA catabolic process"/>
    <property type="evidence" value="ECO:0007669"/>
    <property type="project" value="TreeGrafter"/>
</dbReference>
<feature type="region of interest" description="Disordered" evidence="5">
    <location>
        <begin position="181"/>
        <end position="237"/>
    </location>
</feature>
<comment type="similarity">
    <text evidence="1">Belongs to the DNA polymerase type-B-like family.</text>
</comment>
<dbReference type="GO" id="GO:0005730">
    <property type="term" value="C:nucleolus"/>
    <property type="evidence" value="ECO:0007669"/>
    <property type="project" value="TreeGrafter"/>
</dbReference>
<feature type="region of interest" description="Disordered" evidence="5">
    <location>
        <begin position="583"/>
        <end position="623"/>
    </location>
</feature>
<accession>S7ZB73</accession>
<evidence type="ECO:0000256" key="1">
    <source>
        <dbReference type="ARBA" id="ARBA00008593"/>
    </source>
</evidence>
<evidence type="ECO:0000256" key="5">
    <source>
        <dbReference type="SAM" id="MobiDB-lite"/>
    </source>
</evidence>
<dbReference type="AlphaFoldDB" id="S7ZB73"/>
<dbReference type="InterPro" id="IPR045862">
    <property type="entry name" value="Trf4-like"/>
</dbReference>
<dbReference type="HOGENOM" id="CLU_013572_2_1_1"/>
<proteinExistence type="inferred from homology"/>
<evidence type="ECO:0000259" key="6">
    <source>
        <dbReference type="Pfam" id="PF03828"/>
    </source>
</evidence>
<feature type="region of interest" description="Disordered" evidence="5">
    <location>
        <begin position="1"/>
        <end position="145"/>
    </location>
</feature>
<dbReference type="Gene3D" id="1.10.1410.10">
    <property type="match status" value="1"/>
</dbReference>
<dbReference type="Pfam" id="PF03828">
    <property type="entry name" value="PAP_assoc"/>
    <property type="match status" value="1"/>
</dbReference>
<dbReference type="CDD" id="cd05402">
    <property type="entry name" value="NT_PAP_TUTase"/>
    <property type="match status" value="1"/>
</dbReference>
<evidence type="ECO:0000259" key="7">
    <source>
        <dbReference type="Pfam" id="PF22600"/>
    </source>
</evidence>
<reference evidence="8 9" key="1">
    <citation type="journal article" date="2013" name="PLoS ONE">
        <title>Genomic and secretomic analyses reveal unique features of the lignocellulolytic enzyme system of Penicillium decumbens.</title>
        <authorList>
            <person name="Liu G."/>
            <person name="Zhang L."/>
            <person name="Wei X."/>
            <person name="Zou G."/>
            <person name="Qin Y."/>
            <person name="Ma L."/>
            <person name="Li J."/>
            <person name="Zheng H."/>
            <person name="Wang S."/>
            <person name="Wang C."/>
            <person name="Xun L."/>
            <person name="Zhao G.-P."/>
            <person name="Zhou Z."/>
            <person name="Qu Y."/>
        </authorList>
    </citation>
    <scope>NUCLEOTIDE SEQUENCE [LARGE SCALE GENOMIC DNA]</scope>
    <source>
        <strain evidence="9">114-2 / CGMCC 5302</strain>
    </source>
</reference>
<dbReference type="EMBL" id="KB644408">
    <property type="protein sequence ID" value="EPS25926.1"/>
    <property type="molecule type" value="Genomic_DNA"/>
</dbReference>
<dbReference type="GO" id="GO:0003729">
    <property type="term" value="F:mRNA binding"/>
    <property type="evidence" value="ECO:0007669"/>
    <property type="project" value="TreeGrafter"/>
</dbReference>
<dbReference type="GO" id="GO:0031499">
    <property type="term" value="C:TRAMP complex"/>
    <property type="evidence" value="ECO:0007669"/>
    <property type="project" value="TreeGrafter"/>
</dbReference>
<evidence type="ECO:0000256" key="2">
    <source>
        <dbReference type="ARBA" id="ARBA00012388"/>
    </source>
</evidence>
<dbReference type="EC" id="2.7.7.19" evidence="2"/>
<feature type="compositionally biased region" description="Pro residues" evidence="5">
    <location>
        <begin position="594"/>
        <end position="612"/>
    </location>
</feature>
<keyword evidence="3" id="KW-0479">Metal-binding</keyword>
<dbReference type="Pfam" id="PF22600">
    <property type="entry name" value="MTPAP-like_central"/>
    <property type="match status" value="1"/>
</dbReference>
<dbReference type="PANTHER" id="PTHR23092:SF15">
    <property type="entry name" value="INACTIVE NON-CANONICAL POLY(A) RNA POLYMERASE PROTEIN TRF4-2-RELATED"/>
    <property type="match status" value="1"/>
</dbReference>
<dbReference type="OrthoDB" id="273917at2759"/>
<dbReference type="PhylomeDB" id="S7ZB73"/>